<keyword evidence="5" id="KW-1185">Reference proteome</keyword>
<feature type="domain" description="AprA-like MT2-like" evidence="1">
    <location>
        <begin position="268"/>
        <end position="531"/>
    </location>
</feature>
<evidence type="ECO:0000259" key="1">
    <source>
        <dbReference type="Pfam" id="PF23525"/>
    </source>
</evidence>
<dbReference type="GO" id="GO:0032259">
    <property type="term" value="P:methylation"/>
    <property type="evidence" value="ECO:0007669"/>
    <property type="project" value="UniProtKB-KW"/>
</dbReference>
<dbReference type="Pfam" id="PF23525">
    <property type="entry name" value="Methyltransf_36"/>
    <property type="match status" value="1"/>
</dbReference>
<evidence type="ECO:0000313" key="5">
    <source>
        <dbReference type="Proteomes" id="UP001597062"/>
    </source>
</evidence>
<evidence type="ECO:0000259" key="3">
    <source>
        <dbReference type="Pfam" id="PF23589"/>
    </source>
</evidence>
<protein>
    <submittedName>
        <fullName evidence="4">Class I SAM-dependent methyltransferase</fullName>
        <ecNumber evidence="4">2.1.-.-</ecNumber>
    </submittedName>
</protein>
<dbReference type="GO" id="GO:0008168">
    <property type="term" value="F:methyltransferase activity"/>
    <property type="evidence" value="ECO:0007669"/>
    <property type="project" value="UniProtKB-KW"/>
</dbReference>
<comment type="caution">
    <text evidence="4">The sequence shown here is derived from an EMBL/GenBank/DDBJ whole genome shotgun (WGS) entry which is preliminary data.</text>
</comment>
<proteinExistence type="predicted"/>
<organism evidence="4 5">
    <name type="scientific">Tenacibaculum geojense</name>
    <dbReference type="NCBI Taxonomy" id="915352"/>
    <lineage>
        <taxon>Bacteria</taxon>
        <taxon>Pseudomonadati</taxon>
        <taxon>Bacteroidota</taxon>
        <taxon>Flavobacteriia</taxon>
        <taxon>Flavobacteriales</taxon>
        <taxon>Flavobacteriaceae</taxon>
        <taxon>Tenacibaculum</taxon>
    </lineage>
</organism>
<reference evidence="5" key="1">
    <citation type="journal article" date="2019" name="Int. J. Syst. Evol. Microbiol.">
        <title>The Global Catalogue of Microorganisms (GCM) 10K type strain sequencing project: providing services to taxonomists for standard genome sequencing and annotation.</title>
        <authorList>
            <consortium name="The Broad Institute Genomics Platform"/>
            <consortium name="The Broad Institute Genome Sequencing Center for Infectious Disease"/>
            <person name="Wu L."/>
            <person name="Ma J."/>
        </authorList>
    </citation>
    <scope>NUCLEOTIDE SEQUENCE [LARGE SCALE GENOMIC DNA]</scope>
    <source>
        <strain evidence="5">CCUG 60527</strain>
    </source>
</reference>
<dbReference type="EMBL" id="JBHTJR010000050">
    <property type="protein sequence ID" value="MFD0993641.1"/>
    <property type="molecule type" value="Genomic_DNA"/>
</dbReference>
<dbReference type="SUPFAM" id="SSF53335">
    <property type="entry name" value="S-adenosyl-L-methionine-dependent methyltransferases"/>
    <property type="match status" value="1"/>
</dbReference>
<dbReference type="Proteomes" id="UP001597062">
    <property type="component" value="Unassembled WGS sequence"/>
</dbReference>
<dbReference type="InterPro" id="IPR056394">
    <property type="entry name" value="AprA-like_N"/>
</dbReference>
<feature type="domain" description="AprA winged helix" evidence="3">
    <location>
        <begin position="161"/>
        <end position="255"/>
    </location>
</feature>
<keyword evidence="4" id="KW-0808">Transferase</keyword>
<dbReference type="RefSeq" id="WP_386108108.1">
    <property type="nucleotide sequence ID" value="NZ_JBHTJR010000050.1"/>
</dbReference>
<name>A0ABW3JU01_9FLAO</name>
<feature type="domain" description="AprA-like N-terminal" evidence="2">
    <location>
        <begin position="10"/>
        <end position="76"/>
    </location>
</feature>
<accession>A0ABW3JU01</accession>
<dbReference type="InterPro" id="IPR056393">
    <property type="entry name" value="AprA-like_MT2"/>
</dbReference>
<dbReference type="EC" id="2.1.-.-" evidence="4"/>
<dbReference type="InterPro" id="IPR056395">
    <property type="entry name" value="WH_AprA"/>
</dbReference>
<gene>
    <name evidence="4" type="ORF">ACFQ1U_10530</name>
</gene>
<sequence length="536" mass="61178">MLTKEEKSVLRSRLFKHLDGIVTCPAAYELYKHGVTEYLLTHEKAQLKDLALHFKANDGYLNVALRTLCSQGWLTQKVDNKNNTVHFSINQNSAKAFKFFPIYEEAALLLKFSENYSSRKFEVTPFLKLESLYKNLQNKFNASVTSVEENEILQQILTHIEGIIVGPTLVLLGMNGMFHKYFMQTKFKAEEFHSDPDNFSRLLDILTDLKWFTKNNDSYEFTHTGLFFARRASAYGVTVSYIPTLRKLDKLLFGNPKIFTINDANNTEIHVDREMNVWGSGGAHTAYFKVIDEIIINLFNKPINEQPKGIMDVGCGNGAFLKHLFNIIENQTLRGKMLEDYPLLLIGVDYNEAALKITRKNLVQSEIWAKVIWGDIGNPEALSTDLKNKYGIQLNDLLNVRTFLDHNRIWETPKITTILNTKASGAYAFKGKRLNNNLVIASLQEHFNKWKPYINKFGLLLIELHTVAPNLVAKNIGKTAATAYDATHGYSDQYIIEIDEYMKAMENIGLISTENSFRKFPNSDLATVSINLFKPV</sequence>
<dbReference type="Pfam" id="PF23589">
    <property type="entry name" value="WHD_AprA"/>
    <property type="match status" value="1"/>
</dbReference>
<evidence type="ECO:0000313" key="4">
    <source>
        <dbReference type="EMBL" id="MFD0993641.1"/>
    </source>
</evidence>
<dbReference type="Pfam" id="PF23526">
    <property type="entry name" value="AprA_N"/>
    <property type="match status" value="1"/>
</dbReference>
<keyword evidence="4" id="KW-0489">Methyltransferase</keyword>
<dbReference type="InterPro" id="IPR029063">
    <property type="entry name" value="SAM-dependent_MTases_sf"/>
</dbReference>
<dbReference type="Gene3D" id="3.40.50.150">
    <property type="entry name" value="Vaccinia Virus protein VP39"/>
    <property type="match status" value="1"/>
</dbReference>
<evidence type="ECO:0000259" key="2">
    <source>
        <dbReference type="Pfam" id="PF23526"/>
    </source>
</evidence>